<dbReference type="Proteomes" id="UP001159042">
    <property type="component" value="Unassembled WGS sequence"/>
</dbReference>
<evidence type="ECO:0000259" key="2">
    <source>
        <dbReference type="PROSITE" id="PS50217"/>
    </source>
</evidence>
<proteinExistence type="predicted"/>
<reference evidence="3 4" key="1">
    <citation type="journal article" date="2023" name="Insect Mol. Biol.">
        <title>Genome sequencing provides insights into the evolution of gene families encoding plant cell wall-degrading enzymes in longhorned beetles.</title>
        <authorList>
            <person name="Shin N.R."/>
            <person name="Okamura Y."/>
            <person name="Kirsch R."/>
            <person name="Pauchet Y."/>
        </authorList>
    </citation>
    <scope>NUCLEOTIDE SEQUENCE [LARGE SCALE GENOMIC DNA]</scope>
    <source>
        <strain evidence="3">EAD_L_NR</strain>
    </source>
</reference>
<sequence>MNRAAQVRCRKRKQIRWKEMENEILLLKAENKRLRIENHNLKCQLMEINKNTDRNEVPAGSVTLPVLPNIFPKLDNSSNAIVIQFLPNGSAAVPLTNNRNTPPLKIENVYSVSETPSVYNRDGTQNEMKKSLRKIIPKIIKY</sequence>
<gene>
    <name evidence="3" type="ORF">NQ315_009963</name>
</gene>
<evidence type="ECO:0000313" key="4">
    <source>
        <dbReference type="Proteomes" id="UP001159042"/>
    </source>
</evidence>
<evidence type="ECO:0000256" key="1">
    <source>
        <dbReference type="SAM" id="Coils"/>
    </source>
</evidence>
<keyword evidence="4" id="KW-1185">Reference proteome</keyword>
<dbReference type="SUPFAM" id="SSF57959">
    <property type="entry name" value="Leucine zipper domain"/>
    <property type="match status" value="1"/>
</dbReference>
<dbReference type="GO" id="GO:0005634">
    <property type="term" value="C:nucleus"/>
    <property type="evidence" value="ECO:0007669"/>
    <property type="project" value="UniProtKB-ARBA"/>
</dbReference>
<organism evidence="3 4">
    <name type="scientific">Exocentrus adspersus</name>
    <dbReference type="NCBI Taxonomy" id="1586481"/>
    <lineage>
        <taxon>Eukaryota</taxon>
        <taxon>Metazoa</taxon>
        <taxon>Ecdysozoa</taxon>
        <taxon>Arthropoda</taxon>
        <taxon>Hexapoda</taxon>
        <taxon>Insecta</taxon>
        <taxon>Pterygota</taxon>
        <taxon>Neoptera</taxon>
        <taxon>Endopterygota</taxon>
        <taxon>Coleoptera</taxon>
        <taxon>Polyphaga</taxon>
        <taxon>Cucujiformia</taxon>
        <taxon>Chrysomeloidea</taxon>
        <taxon>Cerambycidae</taxon>
        <taxon>Lamiinae</taxon>
        <taxon>Acanthocinini</taxon>
        <taxon>Exocentrus</taxon>
    </lineage>
</organism>
<keyword evidence="1" id="KW-0175">Coiled coil</keyword>
<dbReference type="InterPro" id="IPR004827">
    <property type="entry name" value="bZIP"/>
</dbReference>
<dbReference type="GO" id="GO:0003700">
    <property type="term" value="F:DNA-binding transcription factor activity"/>
    <property type="evidence" value="ECO:0007669"/>
    <property type="project" value="InterPro"/>
</dbReference>
<dbReference type="Gene3D" id="1.20.5.170">
    <property type="match status" value="1"/>
</dbReference>
<evidence type="ECO:0000313" key="3">
    <source>
        <dbReference type="EMBL" id="KAJ8926106.1"/>
    </source>
</evidence>
<protein>
    <recommendedName>
        <fullName evidence="2">BZIP domain-containing protein</fullName>
    </recommendedName>
</protein>
<dbReference type="AlphaFoldDB" id="A0AAV8WIL2"/>
<dbReference type="EMBL" id="JANEYG010000001">
    <property type="protein sequence ID" value="KAJ8926106.1"/>
    <property type="molecule type" value="Genomic_DNA"/>
</dbReference>
<accession>A0AAV8WIL2</accession>
<dbReference type="Pfam" id="PF00170">
    <property type="entry name" value="bZIP_1"/>
    <property type="match status" value="1"/>
</dbReference>
<dbReference type="CDD" id="cd14686">
    <property type="entry name" value="bZIP"/>
    <property type="match status" value="1"/>
</dbReference>
<name>A0AAV8WIL2_9CUCU</name>
<feature type="domain" description="BZIP" evidence="2">
    <location>
        <begin position="1"/>
        <end position="48"/>
    </location>
</feature>
<dbReference type="PROSITE" id="PS50217">
    <property type="entry name" value="BZIP"/>
    <property type="match status" value="1"/>
</dbReference>
<comment type="caution">
    <text evidence="3">The sequence shown here is derived from an EMBL/GenBank/DDBJ whole genome shotgun (WGS) entry which is preliminary data.</text>
</comment>
<feature type="coiled-coil region" evidence="1">
    <location>
        <begin position="17"/>
        <end position="51"/>
    </location>
</feature>
<dbReference type="InterPro" id="IPR046347">
    <property type="entry name" value="bZIP_sf"/>
</dbReference>